<organism evidence="1 2">
    <name type="scientific">Mycena albidolilacea</name>
    <dbReference type="NCBI Taxonomy" id="1033008"/>
    <lineage>
        <taxon>Eukaryota</taxon>
        <taxon>Fungi</taxon>
        <taxon>Dikarya</taxon>
        <taxon>Basidiomycota</taxon>
        <taxon>Agaricomycotina</taxon>
        <taxon>Agaricomycetes</taxon>
        <taxon>Agaricomycetidae</taxon>
        <taxon>Agaricales</taxon>
        <taxon>Marasmiineae</taxon>
        <taxon>Mycenaceae</taxon>
        <taxon>Mycena</taxon>
    </lineage>
</organism>
<accession>A0AAD6ZRB3</accession>
<protein>
    <submittedName>
        <fullName evidence="1">Uncharacterized protein</fullName>
    </submittedName>
</protein>
<name>A0AAD6ZRB3_9AGAR</name>
<evidence type="ECO:0000313" key="1">
    <source>
        <dbReference type="EMBL" id="KAJ7334890.1"/>
    </source>
</evidence>
<comment type="caution">
    <text evidence="1">The sequence shown here is derived from an EMBL/GenBank/DDBJ whole genome shotgun (WGS) entry which is preliminary data.</text>
</comment>
<keyword evidence="2" id="KW-1185">Reference proteome</keyword>
<reference evidence="1" key="1">
    <citation type="submission" date="2023-03" db="EMBL/GenBank/DDBJ databases">
        <title>Massive genome expansion in bonnet fungi (Mycena s.s.) driven by repeated elements and novel gene families across ecological guilds.</title>
        <authorList>
            <consortium name="Lawrence Berkeley National Laboratory"/>
            <person name="Harder C.B."/>
            <person name="Miyauchi S."/>
            <person name="Viragh M."/>
            <person name="Kuo A."/>
            <person name="Thoen E."/>
            <person name="Andreopoulos B."/>
            <person name="Lu D."/>
            <person name="Skrede I."/>
            <person name="Drula E."/>
            <person name="Henrissat B."/>
            <person name="Morin E."/>
            <person name="Kohler A."/>
            <person name="Barry K."/>
            <person name="LaButti K."/>
            <person name="Morin E."/>
            <person name="Salamov A."/>
            <person name="Lipzen A."/>
            <person name="Mereny Z."/>
            <person name="Hegedus B."/>
            <person name="Baldrian P."/>
            <person name="Stursova M."/>
            <person name="Weitz H."/>
            <person name="Taylor A."/>
            <person name="Grigoriev I.V."/>
            <person name="Nagy L.G."/>
            <person name="Martin F."/>
            <person name="Kauserud H."/>
        </authorList>
    </citation>
    <scope>NUCLEOTIDE SEQUENCE</scope>
    <source>
        <strain evidence="1">CBHHK002</strain>
    </source>
</reference>
<dbReference type="AlphaFoldDB" id="A0AAD6ZRB3"/>
<proteinExistence type="predicted"/>
<evidence type="ECO:0000313" key="2">
    <source>
        <dbReference type="Proteomes" id="UP001218218"/>
    </source>
</evidence>
<sequence length="534" mass="60615">MAVCMEFKHADLMLEGIFIDLTELLDFMRVSKAVATDTEVRDLSTAEKLHNAVERLTQTVEEQTADISGAHFAGVQKQRGGAVFLHMSNPAGIAWLKAHMEDLLKAMGGHMDVIATDNSLPKGVLAKAQWIKPFKWRKHGQYITHAVFKFSTPWVANMVLELQHLVVEHVPTPVYHGMDWSEYRKHLHALIDVERCEKYKTVKSIEAAIQAVEEAFTLEMVTLWDTSMHLEHHTYEQRLLPDHPMHRQAWEAVQAYCKAVKEGKARYWVEWQEKLLDGQVWDIHKFLDATPSDRSMSRIPMLTHTKINKMMDRWGGVNEWGCTHNAKFGPVKYQVAGFSQHHIPAPFLPGKTLPEPCCHLHLSDGHVVKMSKTIISAAKLHWHEQSAAGIGTRDMRRLYLGICVPQILYAADIFLSPPAVNRSLLVQFTPKERREQAVVKKWCSIQQCMALAITGALHSTPTDVLDAYANLLPVTHLIDKVQAGAALHLVTLLASHPMHAAVKWEAEQSTHVHSSPLYDLMKDFHLELTWMEKI</sequence>
<dbReference type="Proteomes" id="UP001218218">
    <property type="component" value="Unassembled WGS sequence"/>
</dbReference>
<dbReference type="EMBL" id="JARIHO010000032">
    <property type="protein sequence ID" value="KAJ7334890.1"/>
    <property type="molecule type" value="Genomic_DNA"/>
</dbReference>
<gene>
    <name evidence="1" type="ORF">DFH08DRAFT_965628</name>
</gene>